<dbReference type="GO" id="GO:0009360">
    <property type="term" value="C:DNA polymerase III complex"/>
    <property type="evidence" value="ECO:0007669"/>
    <property type="project" value="InterPro"/>
</dbReference>
<dbReference type="InterPro" id="IPR010372">
    <property type="entry name" value="DNA_pol3_delta_N"/>
</dbReference>
<name>A0A650EN71_9BACT</name>
<keyword evidence="6" id="KW-0239">DNA-directed DNA polymerase</keyword>
<dbReference type="InterPro" id="IPR048466">
    <property type="entry name" value="DNA_pol3_delta-like_C"/>
</dbReference>
<dbReference type="PANTHER" id="PTHR34388:SF1">
    <property type="entry name" value="DNA POLYMERASE III SUBUNIT DELTA"/>
    <property type="match status" value="1"/>
</dbReference>
<feature type="domain" description="DNA polymerase III delta N-terminal" evidence="9">
    <location>
        <begin position="22"/>
        <end position="122"/>
    </location>
</feature>
<dbReference type="NCBIfam" id="TIGR01128">
    <property type="entry name" value="holA"/>
    <property type="match status" value="1"/>
</dbReference>
<dbReference type="GO" id="GO:0003677">
    <property type="term" value="F:DNA binding"/>
    <property type="evidence" value="ECO:0007669"/>
    <property type="project" value="InterPro"/>
</dbReference>
<dbReference type="CDD" id="cd18138">
    <property type="entry name" value="HLD_clamp_pol_III_delta"/>
    <property type="match status" value="1"/>
</dbReference>
<evidence type="ECO:0000259" key="9">
    <source>
        <dbReference type="Pfam" id="PF06144"/>
    </source>
</evidence>
<keyword evidence="4" id="KW-0548">Nucleotidyltransferase</keyword>
<evidence type="ECO:0000256" key="3">
    <source>
        <dbReference type="ARBA" id="ARBA00022679"/>
    </source>
</evidence>
<evidence type="ECO:0000256" key="2">
    <source>
        <dbReference type="ARBA" id="ARBA00017703"/>
    </source>
</evidence>
<dbReference type="PANTHER" id="PTHR34388">
    <property type="entry name" value="DNA POLYMERASE III SUBUNIT DELTA"/>
    <property type="match status" value="1"/>
</dbReference>
<evidence type="ECO:0000256" key="4">
    <source>
        <dbReference type="ARBA" id="ARBA00022695"/>
    </source>
</evidence>
<evidence type="ECO:0000256" key="5">
    <source>
        <dbReference type="ARBA" id="ARBA00022705"/>
    </source>
</evidence>
<reference evidence="11" key="1">
    <citation type="journal article" date="2020" name="J. ISSAAS">
        <title>Lactobacilli and other gastrointestinal microbiota of Peromyscus leucopus, reservoir host for agents of Lyme disease and other zoonoses in North America.</title>
        <authorList>
            <person name="Milovic A."/>
            <person name="Bassam K."/>
            <person name="Shao H."/>
            <person name="Chatzistamou I."/>
            <person name="Tufts D.M."/>
            <person name="Diuk-Wasser M."/>
            <person name="Barbour A.G."/>
        </authorList>
    </citation>
    <scope>NUCLEOTIDE SEQUENCE</scope>
    <source>
        <strain evidence="11">LL30</strain>
    </source>
</reference>
<keyword evidence="3" id="KW-0808">Transferase</keyword>
<dbReference type="Gene3D" id="1.10.8.60">
    <property type="match status" value="1"/>
</dbReference>
<evidence type="ECO:0000256" key="6">
    <source>
        <dbReference type="ARBA" id="ARBA00022932"/>
    </source>
</evidence>
<dbReference type="Pfam" id="PF06144">
    <property type="entry name" value="DNA_pol3_delta"/>
    <property type="match status" value="1"/>
</dbReference>
<evidence type="ECO:0000256" key="1">
    <source>
        <dbReference type="ARBA" id="ARBA00012417"/>
    </source>
</evidence>
<dbReference type="GO" id="GO:0006261">
    <property type="term" value="P:DNA-templated DNA replication"/>
    <property type="evidence" value="ECO:0007669"/>
    <property type="project" value="TreeGrafter"/>
</dbReference>
<dbReference type="InterPro" id="IPR005790">
    <property type="entry name" value="DNA_polIII_delta"/>
</dbReference>
<accession>A0A650EN71</accession>
<dbReference type="AlphaFoldDB" id="A0A650EN71"/>
<organism evidence="11">
    <name type="scientific">uncultured Elusimicrobia bacterium</name>
    <dbReference type="NCBI Taxonomy" id="699876"/>
    <lineage>
        <taxon>Bacteria</taxon>
        <taxon>Pseudomonadati</taxon>
        <taxon>Elusimicrobiota</taxon>
        <taxon>Elusimicrobia</taxon>
        <taxon>environmental samples</taxon>
    </lineage>
</organism>
<evidence type="ECO:0000259" key="10">
    <source>
        <dbReference type="Pfam" id="PF21694"/>
    </source>
</evidence>
<evidence type="ECO:0000313" key="11">
    <source>
        <dbReference type="EMBL" id="QGT50761.1"/>
    </source>
</evidence>
<protein>
    <recommendedName>
        <fullName evidence="2">DNA polymerase III subunit delta</fullName>
        <ecNumber evidence="1">2.7.7.7</ecNumber>
    </recommendedName>
</protein>
<dbReference type="InterPro" id="IPR027417">
    <property type="entry name" value="P-loop_NTPase"/>
</dbReference>
<dbReference type="Pfam" id="PF21694">
    <property type="entry name" value="DNA_pol3_delta_C"/>
    <property type="match status" value="1"/>
</dbReference>
<proteinExistence type="inferred from homology"/>
<comment type="catalytic activity">
    <reaction evidence="8">
        <text>DNA(n) + a 2'-deoxyribonucleoside 5'-triphosphate = DNA(n+1) + diphosphate</text>
        <dbReference type="Rhea" id="RHEA:22508"/>
        <dbReference type="Rhea" id="RHEA-COMP:17339"/>
        <dbReference type="Rhea" id="RHEA-COMP:17340"/>
        <dbReference type="ChEBI" id="CHEBI:33019"/>
        <dbReference type="ChEBI" id="CHEBI:61560"/>
        <dbReference type="ChEBI" id="CHEBI:173112"/>
        <dbReference type="EC" id="2.7.7.7"/>
    </reaction>
</comment>
<dbReference type="InterPro" id="IPR008921">
    <property type="entry name" value="DNA_pol3_clamp-load_cplx_C"/>
</dbReference>
<dbReference type="EMBL" id="MN577572">
    <property type="protein sequence ID" value="QGT50761.1"/>
    <property type="molecule type" value="Genomic_DNA"/>
</dbReference>
<sequence>MPKLTAEKLQAALAQNTVVPVYLLTGDDAYRKNLIIQKIREIVGPDDFNYYASEADKADWGEALALANTAPVFSSARMLVLTGIEKLRKDPKEALLRYLENPLPTTTLVLTHNDSKKMKTEKALAEACAAAGCTADFAELKKDELNVWVREKMREKGLKADFDSVDLLCESVGGELSALENEMEKLYLYALDREDKTITKEDVLACIGFSKEENPFELSNAITACSKARAVKLVDKLLDDGEEPIGVLSKITFPILKMARIKRMADAGMAPADILRAAGLMYWENRLVNSARSFPPQKNFVSALNRIIDADSAFKSSSGSDPKILLKGILLTLFAGK</sequence>
<dbReference type="SUPFAM" id="SSF52540">
    <property type="entry name" value="P-loop containing nucleoside triphosphate hydrolases"/>
    <property type="match status" value="1"/>
</dbReference>
<dbReference type="Gene3D" id="3.40.50.300">
    <property type="entry name" value="P-loop containing nucleotide triphosphate hydrolases"/>
    <property type="match status" value="1"/>
</dbReference>
<feature type="domain" description="DNA polymerase III delta subunit-like C-terminal" evidence="10">
    <location>
        <begin position="212"/>
        <end position="330"/>
    </location>
</feature>
<dbReference type="Gene3D" id="1.20.272.10">
    <property type="match status" value="1"/>
</dbReference>
<dbReference type="GO" id="GO:0003887">
    <property type="term" value="F:DNA-directed DNA polymerase activity"/>
    <property type="evidence" value="ECO:0007669"/>
    <property type="project" value="UniProtKB-KW"/>
</dbReference>
<evidence type="ECO:0000256" key="7">
    <source>
        <dbReference type="ARBA" id="ARBA00034754"/>
    </source>
</evidence>
<evidence type="ECO:0000256" key="8">
    <source>
        <dbReference type="ARBA" id="ARBA00049244"/>
    </source>
</evidence>
<keyword evidence="5" id="KW-0235">DNA replication</keyword>
<dbReference type="SUPFAM" id="SSF48019">
    <property type="entry name" value="post-AAA+ oligomerization domain-like"/>
    <property type="match status" value="1"/>
</dbReference>
<comment type="similarity">
    <text evidence="7">Belongs to the DNA polymerase HolA subunit family.</text>
</comment>
<dbReference type="EC" id="2.7.7.7" evidence="1"/>
<gene>
    <name evidence="11" type="primary">holA</name>
    <name evidence="11" type="ORF">Elusimicrob2101_0240</name>
</gene>